<accession>A0ABD2MS37</accession>
<evidence type="ECO:0000313" key="1">
    <source>
        <dbReference type="EMBL" id="KAL3269037.1"/>
    </source>
</evidence>
<proteinExistence type="predicted"/>
<evidence type="ECO:0000313" key="2">
    <source>
        <dbReference type="Proteomes" id="UP001516400"/>
    </source>
</evidence>
<dbReference type="Proteomes" id="UP001516400">
    <property type="component" value="Unassembled WGS sequence"/>
</dbReference>
<dbReference type="AlphaFoldDB" id="A0ABD2MS37"/>
<protein>
    <submittedName>
        <fullName evidence="1">Uncharacterized protein</fullName>
    </submittedName>
</protein>
<gene>
    <name evidence="1" type="ORF">HHI36_008120</name>
</gene>
<dbReference type="EMBL" id="JABFTP020000021">
    <property type="protein sequence ID" value="KAL3269037.1"/>
    <property type="molecule type" value="Genomic_DNA"/>
</dbReference>
<comment type="caution">
    <text evidence="1">The sequence shown here is derived from an EMBL/GenBank/DDBJ whole genome shotgun (WGS) entry which is preliminary data.</text>
</comment>
<sequence>MLRSLNIEYEPQNDIHEGPNEILLWTLMNLNFRLDLSRMHDQATSPELYLKNFNRIQNEYATSQFIFNDGSKIVEGVGCAISIENNTYQSSMSKMASIYFAEQMQYGNVKDILYVELRKKYERKTEAATYPYQYLDNSRIQASWLMTD</sequence>
<name>A0ABD2MS37_9CUCU</name>
<reference evidence="1 2" key="1">
    <citation type="journal article" date="2021" name="BMC Biol.">
        <title>Horizontally acquired antibacterial genes associated with adaptive radiation of ladybird beetles.</title>
        <authorList>
            <person name="Li H.S."/>
            <person name="Tang X.F."/>
            <person name="Huang Y.H."/>
            <person name="Xu Z.Y."/>
            <person name="Chen M.L."/>
            <person name="Du X.Y."/>
            <person name="Qiu B.Y."/>
            <person name="Chen P.T."/>
            <person name="Zhang W."/>
            <person name="Slipinski A."/>
            <person name="Escalona H.E."/>
            <person name="Waterhouse R.M."/>
            <person name="Zwick A."/>
            <person name="Pang H."/>
        </authorList>
    </citation>
    <scope>NUCLEOTIDE SEQUENCE [LARGE SCALE GENOMIC DNA]</scope>
    <source>
        <strain evidence="1">SYSU2018</strain>
    </source>
</reference>
<organism evidence="1 2">
    <name type="scientific">Cryptolaemus montrouzieri</name>
    <dbReference type="NCBI Taxonomy" id="559131"/>
    <lineage>
        <taxon>Eukaryota</taxon>
        <taxon>Metazoa</taxon>
        <taxon>Ecdysozoa</taxon>
        <taxon>Arthropoda</taxon>
        <taxon>Hexapoda</taxon>
        <taxon>Insecta</taxon>
        <taxon>Pterygota</taxon>
        <taxon>Neoptera</taxon>
        <taxon>Endopterygota</taxon>
        <taxon>Coleoptera</taxon>
        <taxon>Polyphaga</taxon>
        <taxon>Cucujiformia</taxon>
        <taxon>Coccinelloidea</taxon>
        <taxon>Coccinellidae</taxon>
        <taxon>Scymninae</taxon>
        <taxon>Scymnini</taxon>
        <taxon>Cryptolaemus</taxon>
    </lineage>
</organism>
<keyword evidence="2" id="KW-1185">Reference proteome</keyword>